<comment type="caution">
    <text evidence="9">The sequence shown here is derived from an EMBL/GenBank/DDBJ whole genome shotgun (WGS) entry which is preliminary data.</text>
</comment>
<evidence type="ECO:0000256" key="4">
    <source>
        <dbReference type="ARBA" id="ARBA00022982"/>
    </source>
</evidence>
<dbReference type="PROSITE" id="PS51007">
    <property type="entry name" value="CYTC"/>
    <property type="match status" value="2"/>
</dbReference>
<dbReference type="GO" id="GO:0046872">
    <property type="term" value="F:metal ion binding"/>
    <property type="evidence" value="ECO:0007669"/>
    <property type="project" value="UniProtKB-KW"/>
</dbReference>
<name>A0A2A5CGL4_9GAMM</name>
<evidence type="ECO:0000313" key="10">
    <source>
        <dbReference type="Proteomes" id="UP000228987"/>
    </source>
</evidence>
<organism evidence="9 10">
    <name type="scientific">SAR86 cluster bacterium</name>
    <dbReference type="NCBI Taxonomy" id="2030880"/>
    <lineage>
        <taxon>Bacteria</taxon>
        <taxon>Pseudomonadati</taxon>
        <taxon>Pseudomonadota</taxon>
        <taxon>Gammaproteobacteria</taxon>
        <taxon>SAR86 cluster</taxon>
    </lineage>
</organism>
<evidence type="ECO:0000256" key="5">
    <source>
        <dbReference type="ARBA" id="ARBA00023004"/>
    </source>
</evidence>
<sequence>MQIIFVPERGHALTVSLFSKALLVVVASSLLFVFSSNLNAQAVLEEMDWAYAISPIFPAEEDDGTLYSLPGSEGRFTLNEARNRFGPADWYPQDHLPMPSIVAIGREAAGIMACSLCHYPTGQGKPENASVVGLEPGYFKQQLQDMRDGLRGSANTAKANTAMMMAFAVNMTDEEIEQAAEYYGAMDWNQWIEVVETDTVPLTFRRGGLHIPLEGDAAGEEPIGRRIIEMPVDPEGTELLRNPRAGFRALVPIGAVAAGEAMATTGGDKSIACAICHGEQLQGLGQVPALRGRSPSYLARQLFDFQQGTRQGVWSPLMDAVVENLTGDDIINLTAYLGSLPAEF</sequence>
<keyword evidence="2 6" id="KW-0349">Heme</keyword>
<dbReference type="InterPro" id="IPR009056">
    <property type="entry name" value="Cyt_c-like_dom"/>
</dbReference>
<proteinExistence type="predicted"/>
<feature type="domain" description="Cytochrome c" evidence="8">
    <location>
        <begin position="100"/>
        <end position="187"/>
    </location>
</feature>
<dbReference type="PANTHER" id="PTHR33751:SF9">
    <property type="entry name" value="CYTOCHROME C4"/>
    <property type="match status" value="1"/>
</dbReference>
<feature type="transmembrane region" description="Helical" evidence="7">
    <location>
        <begin position="12"/>
        <end position="34"/>
    </location>
</feature>
<gene>
    <name evidence="9" type="ORF">COA71_05200</name>
</gene>
<accession>A0A2A5CGL4</accession>
<evidence type="ECO:0000256" key="1">
    <source>
        <dbReference type="ARBA" id="ARBA00022448"/>
    </source>
</evidence>
<dbReference type="Pfam" id="PF00034">
    <property type="entry name" value="Cytochrom_C"/>
    <property type="match status" value="1"/>
</dbReference>
<dbReference type="GO" id="GO:0020037">
    <property type="term" value="F:heme binding"/>
    <property type="evidence" value="ECO:0007669"/>
    <property type="project" value="InterPro"/>
</dbReference>
<keyword evidence="7" id="KW-0812">Transmembrane</keyword>
<keyword evidence="5 6" id="KW-0408">Iron</keyword>
<keyword evidence="3 6" id="KW-0479">Metal-binding</keyword>
<dbReference type="Proteomes" id="UP000228987">
    <property type="component" value="Unassembled WGS sequence"/>
</dbReference>
<evidence type="ECO:0000256" key="2">
    <source>
        <dbReference type="ARBA" id="ARBA00022617"/>
    </source>
</evidence>
<dbReference type="GO" id="GO:0009055">
    <property type="term" value="F:electron transfer activity"/>
    <property type="evidence" value="ECO:0007669"/>
    <property type="project" value="InterPro"/>
</dbReference>
<evidence type="ECO:0000259" key="8">
    <source>
        <dbReference type="PROSITE" id="PS51007"/>
    </source>
</evidence>
<dbReference type="EMBL" id="NVWI01000002">
    <property type="protein sequence ID" value="PCJ42893.1"/>
    <property type="molecule type" value="Genomic_DNA"/>
</dbReference>
<feature type="domain" description="Cytochrome c" evidence="8">
    <location>
        <begin position="254"/>
        <end position="341"/>
    </location>
</feature>
<dbReference type="InterPro" id="IPR036909">
    <property type="entry name" value="Cyt_c-like_dom_sf"/>
</dbReference>
<keyword evidence="7" id="KW-0472">Membrane</keyword>
<evidence type="ECO:0000256" key="7">
    <source>
        <dbReference type="SAM" id="Phobius"/>
    </source>
</evidence>
<keyword evidence="7" id="KW-1133">Transmembrane helix</keyword>
<protein>
    <recommendedName>
        <fullName evidence="8">Cytochrome c domain-containing protein</fullName>
    </recommendedName>
</protein>
<dbReference type="AlphaFoldDB" id="A0A2A5CGL4"/>
<keyword evidence="4" id="KW-0249">Electron transport</keyword>
<keyword evidence="1" id="KW-0813">Transport</keyword>
<dbReference type="InterPro" id="IPR050597">
    <property type="entry name" value="Cytochrome_c_Oxidase_Subunit"/>
</dbReference>
<reference evidence="10" key="1">
    <citation type="submission" date="2017-08" db="EMBL/GenBank/DDBJ databases">
        <title>A dynamic microbial community with high functional redundancy inhabits the cold, oxic subseafloor aquifer.</title>
        <authorList>
            <person name="Tully B.J."/>
            <person name="Wheat C.G."/>
            <person name="Glazer B.T."/>
            <person name="Huber J.A."/>
        </authorList>
    </citation>
    <scope>NUCLEOTIDE SEQUENCE [LARGE SCALE GENOMIC DNA]</scope>
</reference>
<evidence type="ECO:0000256" key="3">
    <source>
        <dbReference type="ARBA" id="ARBA00022723"/>
    </source>
</evidence>
<dbReference type="Gene3D" id="1.10.760.10">
    <property type="entry name" value="Cytochrome c-like domain"/>
    <property type="match status" value="2"/>
</dbReference>
<dbReference type="PANTHER" id="PTHR33751">
    <property type="entry name" value="CBB3-TYPE CYTOCHROME C OXIDASE SUBUNIT FIXP"/>
    <property type="match status" value="1"/>
</dbReference>
<evidence type="ECO:0000313" key="9">
    <source>
        <dbReference type="EMBL" id="PCJ42893.1"/>
    </source>
</evidence>
<dbReference type="SUPFAM" id="SSF46626">
    <property type="entry name" value="Cytochrome c"/>
    <property type="match status" value="2"/>
</dbReference>
<evidence type="ECO:0000256" key="6">
    <source>
        <dbReference type="PROSITE-ProRule" id="PRU00433"/>
    </source>
</evidence>